<accession>A0ABN9F7X5</accession>
<sequence>MSCQSAPVSKWSVRPCTECYFMVKRDESKMSNVLREVALHGP</sequence>
<name>A0ABN9F7X5_9NEOB</name>
<organism evidence="1 2">
    <name type="scientific">Staurois parvus</name>
    <dbReference type="NCBI Taxonomy" id="386267"/>
    <lineage>
        <taxon>Eukaryota</taxon>
        <taxon>Metazoa</taxon>
        <taxon>Chordata</taxon>
        <taxon>Craniata</taxon>
        <taxon>Vertebrata</taxon>
        <taxon>Euteleostomi</taxon>
        <taxon>Amphibia</taxon>
        <taxon>Batrachia</taxon>
        <taxon>Anura</taxon>
        <taxon>Neobatrachia</taxon>
        <taxon>Ranoidea</taxon>
        <taxon>Ranidae</taxon>
        <taxon>Staurois</taxon>
    </lineage>
</organism>
<feature type="non-terminal residue" evidence="1">
    <location>
        <position position="42"/>
    </location>
</feature>
<gene>
    <name evidence="1" type="ORF">SPARVUS_LOCUS11496352</name>
</gene>
<evidence type="ECO:0000313" key="1">
    <source>
        <dbReference type="EMBL" id="CAI9593150.1"/>
    </source>
</evidence>
<proteinExistence type="predicted"/>
<dbReference type="EMBL" id="CATNWA010016491">
    <property type="protein sequence ID" value="CAI9593150.1"/>
    <property type="molecule type" value="Genomic_DNA"/>
</dbReference>
<dbReference type="Proteomes" id="UP001162483">
    <property type="component" value="Unassembled WGS sequence"/>
</dbReference>
<protein>
    <submittedName>
        <fullName evidence="1">Uncharacterized protein</fullName>
    </submittedName>
</protein>
<comment type="caution">
    <text evidence="1">The sequence shown here is derived from an EMBL/GenBank/DDBJ whole genome shotgun (WGS) entry which is preliminary data.</text>
</comment>
<reference evidence="1" key="1">
    <citation type="submission" date="2023-05" db="EMBL/GenBank/DDBJ databases">
        <authorList>
            <person name="Stuckert A."/>
        </authorList>
    </citation>
    <scope>NUCLEOTIDE SEQUENCE</scope>
</reference>
<keyword evidence="2" id="KW-1185">Reference proteome</keyword>
<evidence type="ECO:0000313" key="2">
    <source>
        <dbReference type="Proteomes" id="UP001162483"/>
    </source>
</evidence>